<reference evidence="2" key="2">
    <citation type="submission" date="2020-06" db="EMBL/GenBank/DDBJ databases">
        <title>Helianthus annuus Genome sequencing and assembly Release 2.</title>
        <authorList>
            <person name="Gouzy J."/>
            <person name="Langlade N."/>
            <person name="Munos S."/>
        </authorList>
    </citation>
    <scope>NUCLEOTIDE SEQUENCE</scope>
    <source>
        <tissue evidence="2">Leaves</tissue>
    </source>
</reference>
<comment type="caution">
    <text evidence="2">The sequence shown here is derived from an EMBL/GenBank/DDBJ whole genome shotgun (WGS) entry which is preliminary data.</text>
</comment>
<dbReference type="PANTHER" id="PTHR27003:SF471">
    <property type="entry name" value="VASCULAR ENDOTHELIAL GROWTH FACTOR RECEPTOR 2 (VEGFR2)-RELATED"/>
    <property type="match status" value="1"/>
</dbReference>
<dbReference type="EMBL" id="MNCJ02000329">
    <property type="protein sequence ID" value="KAF5768579.1"/>
    <property type="molecule type" value="Genomic_DNA"/>
</dbReference>
<dbReference type="InterPro" id="IPR000719">
    <property type="entry name" value="Prot_kinase_dom"/>
</dbReference>
<protein>
    <recommendedName>
        <fullName evidence="1">Protein kinase domain-containing protein</fullName>
    </recommendedName>
</protein>
<dbReference type="Gene3D" id="1.10.510.10">
    <property type="entry name" value="Transferase(Phosphotransferase) domain 1"/>
    <property type="match status" value="1"/>
</dbReference>
<evidence type="ECO:0000313" key="2">
    <source>
        <dbReference type="EMBL" id="KAF5768579.1"/>
    </source>
</evidence>
<dbReference type="InterPro" id="IPR011009">
    <property type="entry name" value="Kinase-like_dom_sf"/>
</dbReference>
<evidence type="ECO:0000259" key="1">
    <source>
        <dbReference type="PROSITE" id="PS50011"/>
    </source>
</evidence>
<feature type="domain" description="Protein kinase" evidence="1">
    <location>
        <begin position="24"/>
        <end position="340"/>
    </location>
</feature>
<keyword evidence="3" id="KW-1185">Reference proteome</keyword>
<dbReference type="Pfam" id="PF07714">
    <property type="entry name" value="PK_Tyr_Ser-Thr"/>
    <property type="match status" value="1"/>
</dbReference>
<evidence type="ECO:0000313" key="3">
    <source>
        <dbReference type="Proteomes" id="UP000215914"/>
    </source>
</evidence>
<dbReference type="InterPro" id="IPR045272">
    <property type="entry name" value="ANXUR1/2-like"/>
</dbReference>
<reference evidence="2" key="1">
    <citation type="journal article" date="2017" name="Nature">
        <title>The sunflower genome provides insights into oil metabolism, flowering and Asterid evolution.</title>
        <authorList>
            <person name="Badouin H."/>
            <person name="Gouzy J."/>
            <person name="Grassa C.J."/>
            <person name="Murat F."/>
            <person name="Staton S.E."/>
            <person name="Cottret L."/>
            <person name="Lelandais-Briere C."/>
            <person name="Owens G.L."/>
            <person name="Carrere S."/>
            <person name="Mayjonade B."/>
            <person name="Legrand L."/>
            <person name="Gill N."/>
            <person name="Kane N.C."/>
            <person name="Bowers J.E."/>
            <person name="Hubner S."/>
            <person name="Bellec A."/>
            <person name="Berard A."/>
            <person name="Berges H."/>
            <person name="Blanchet N."/>
            <person name="Boniface M.C."/>
            <person name="Brunel D."/>
            <person name="Catrice O."/>
            <person name="Chaidir N."/>
            <person name="Claudel C."/>
            <person name="Donnadieu C."/>
            <person name="Faraut T."/>
            <person name="Fievet G."/>
            <person name="Helmstetter N."/>
            <person name="King M."/>
            <person name="Knapp S.J."/>
            <person name="Lai Z."/>
            <person name="Le Paslier M.C."/>
            <person name="Lippi Y."/>
            <person name="Lorenzon L."/>
            <person name="Mandel J.R."/>
            <person name="Marage G."/>
            <person name="Marchand G."/>
            <person name="Marquand E."/>
            <person name="Bret-Mestries E."/>
            <person name="Morien E."/>
            <person name="Nambeesan S."/>
            <person name="Nguyen T."/>
            <person name="Pegot-Espagnet P."/>
            <person name="Pouilly N."/>
            <person name="Raftis F."/>
            <person name="Sallet E."/>
            <person name="Schiex T."/>
            <person name="Thomas J."/>
            <person name="Vandecasteele C."/>
            <person name="Vares D."/>
            <person name="Vear F."/>
            <person name="Vautrin S."/>
            <person name="Crespi M."/>
            <person name="Mangin B."/>
            <person name="Burke J.M."/>
            <person name="Salse J."/>
            <person name="Munos S."/>
            <person name="Vincourt P."/>
            <person name="Rieseberg L.H."/>
            <person name="Langlade N.B."/>
        </authorList>
    </citation>
    <scope>NUCLEOTIDE SEQUENCE</scope>
    <source>
        <tissue evidence="2">Leaves</tissue>
    </source>
</reference>
<dbReference type="GO" id="GO:0005886">
    <property type="term" value="C:plasma membrane"/>
    <property type="evidence" value="ECO:0000318"/>
    <property type="project" value="GO_Central"/>
</dbReference>
<dbReference type="Proteomes" id="UP000215914">
    <property type="component" value="Unassembled WGS sequence"/>
</dbReference>
<proteinExistence type="predicted"/>
<dbReference type="GO" id="GO:0005524">
    <property type="term" value="F:ATP binding"/>
    <property type="evidence" value="ECO:0007669"/>
    <property type="project" value="InterPro"/>
</dbReference>
<dbReference type="GO" id="GO:0004714">
    <property type="term" value="F:transmembrane receptor protein tyrosine kinase activity"/>
    <property type="evidence" value="ECO:0007669"/>
    <property type="project" value="InterPro"/>
</dbReference>
<gene>
    <name evidence="2" type="ORF">HanXRQr2_Chr14g0638041</name>
</gene>
<sequence>MLQGETMVLSRFQLSDIELATNNFDATYCIGLDTDIKVYKAGLDDFVNSISSSTEGMNKGELSKKHITVAIKCTINRKGGRGKQAFFEELEMHSHTSYKHPNIVSLIGFCYEVDKMILVYEHASKSSLDDYLKSVDGMKNYTWTQRLHMCLEIARGLNHLHTSPQRIIHGDIKSATILLGMNHEAKIAYYGISKHRTNQEVGMEVYADPEYETTGKLERHSDVYSFGVVLFEIFCGRVAYSPVYMKDNEKGLAPIARMCVNDGSIERIIDPKLIEETDDDILTSNRRPNNDSLNRFLKVACQCLGEAANRATMQMVINELEIALNFHVSQYFLHFLDYFF</sequence>
<dbReference type="PANTHER" id="PTHR27003">
    <property type="entry name" value="OS07G0166700 PROTEIN"/>
    <property type="match status" value="1"/>
</dbReference>
<dbReference type="PROSITE" id="PS50011">
    <property type="entry name" value="PROTEIN_KINASE_DOM"/>
    <property type="match status" value="1"/>
</dbReference>
<dbReference type="Gene3D" id="3.30.200.20">
    <property type="entry name" value="Phosphorylase Kinase, domain 1"/>
    <property type="match status" value="1"/>
</dbReference>
<organism evidence="2 3">
    <name type="scientific">Helianthus annuus</name>
    <name type="common">Common sunflower</name>
    <dbReference type="NCBI Taxonomy" id="4232"/>
    <lineage>
        <taxon>Eukaryota</taxon>
        <taxon>Viridiplantae</taxon>
        <taxon>Streptophyta</taxon>
        <taxon>Embryophyta</taxon>
        <taxon>Tracheophyta</taxon>
        <taxon>Spermatophyta</taxon>
        <taxon>Magnoliopsida</taxon>
        <taxon>eudicotyledons</taxon>
        <taxon>Gunneridae</taxon>
        <taxon>Pentapetalae</taxon>
        <taxon>asterids</taxon>
        <taxon>campanulids</taxon>
        <taxon>Asterales</taxon>
        <taxon>Asteraceae</taxon>
        <taxon>Asteroideae</taxon>
        <taxon>Heliantheae alliance</taxon>
        <taxon>Heliantheae</taxon>
        <taxon>Helianthus</taxon>
    </lineage>
</organism>
<dbReference type="Gramene" id="mRNA:HanXRQr2_Chr14g0638041">
    <property type="protein sequence ID" value="CDS:HanXRQr2_Chr14g0638041.1"/>
    <property type="gene ID" value="HanXRQr2_Chr14g0638041"/>
</dbReference>
<dbReference type="InterPro" id="IPR001245">
    <property type="entry name" value="Ser-Thr/Tyr_kinase_cat_dom"/>
</dbReference>
<dbReference type="GO" id="GO:0004672">
    <property type="term" value="F:protein kinase activity"/>
    <property type="evidence" value="ECO:0000318"/>
    <property type="project" value="GO_Central"/>
</dbReference>
<dbReference type="AlphaFoldDB" id="A0A9K3H806"/>
<accession>A0A9K3H806</accession>
<dbReference type="SUPFAM" id="SSF56112">
    <property type="entry name" value="Protein kinase-like (PK-like)"/>
    <property type="match status" value="1"/>
</dbReference>
<name>A0A9K3H806_HELAN</name>
<keyword evidence="2" id="KW-0808">Transferase</keyword>